<evidence type="ECO:0000313" key="4">
    <source>
        <dbReference type="Proteomes" id="UP001481413"/>
    </source>
</evidence>
<gene>
    <name evidence="3" type="ORF">NBRC116585_17300</name>
</gene>
<evidence type="ECO:0000256" key="1">
    <source>
        <dbReference type="SAM" id="MobiDB-lite"/>
    </source>
</evidence>
<sequence length="344" mass="37802">MKTFSALLCAGLLCAPAISAAAEKYRIEVMMFAYLDENSAREEHWPLLEERAAQQALEEEAAIAAALLAAENEEADALAEIGLDSDPTTVVDALSATDSQSEQDLESGQEQGKNPAQEQEIAEEETASSPIMVLDTLEFANTVERFAYRSDIEVIWHQAWVEALDTAETAYSHEITGQIEKENFRIDLSGTISLYRSRFIHIQPDLEVNQEIFTIPDDAPVADDITETPEETTPELAVQMGQMNSQPEMTSPVMTESLTQENTPSPAMKVEPEWIPLRAAKIERSRRMRSDEVHYLDHPLLGIVVKVSPWVATPEAEEKASDTPAETTKSGSSSTSSSNGSNQG</sequence>
<evidence type="ECO:0000256" key="2">
    <source>
        <dbReference type="SAM" id="SignalP"/>
    </source>
</evidence>
<feature type="chain" id="PRO_5047479645" description="Peptidoglycan-binding protein, CsiV" evidence="2">
    <location>
        <begin position="22"/>
        <end position="344"/>
    </location>
</feature>
<feature type="region of interest" description="Disordered" evidence="1">
    <location>
        <begin position="96"/>
        <end position="127"/>
    </location>
</feature>
<reference evidence="3 4" key="1">
    <citation type="submission" date="2024-04" db="EMBL/GenBank/DDBJ databases">
        <title>Draft genome sequence of Thalassolituus maritimus NBRC 116585.</title>
        <authorList>
            <person name="Miyakawa T."/>
            <person name="Kusuya Y."/>
            <person name="Miura T."/>
        </authorList>
    </citation>
    <scope>NUCLEOTIDE SEQUENCE [LARGE SCALE GENOMIC DNA]</scope>
    <source>
        <strain evidence="3 4">5NW40-0001</strain>
    </source>
</reference>
<feature type="compositionally biased region" description="Low complexity" evidence="1">
    <location>
        <begin position="330"/>
        <end position="344"/>
    </location>
</feature>
<evidence type="ECO:0008006" key="5">
    <source>
        <dbReference type="Google" id="ProtNLM"/>
    </source>
</evidence>
<dbReference type="Pfam" id="PF10972">
    <property type="entry name" value="CsiV"/>
    <property type="match status" value="1"/>
</dbReference>
<evidence type="ECO:0000313" key="3">
    <source>
        <dbReference type="EMBL" id="GAA6145612.1"/>
    </source>
</evidence>
<dbReference type="InterPro" id="IPR021241">
    <property type="entry name" value="CsiV"/>
</dbReference>
<accession>A0ABP9ZZW8</accession>
<keyword evidence="2" id="KW-0732">Signal</keyword>
<dbReference type="EMBL" id="BAABWH010000004">
    <property type="protein sequence ID" value="GAA6145612.1"/>
    <property type="molecule type" value="Genomic_DNA"/>
</dbReference>
<comment type="caution">
    <text evidence="3">The sequence shown here is derived from an EMBL/GenBank/DDBJ whole genome shotgun (WGS) entry which is preliminary data.</text>
</comment>
<protein>
    <recommendedName>
        <fullName evidence="5">Peptidoglycan-binding protein, CsiV</fullName>
    </recommendedName>
</protein>
<dbReference type="RefSeq" id="WP_353294632.1">
    <property type="nucleotide sequence ID" value="NZ_BAABWH010000004.1"/>
</dbReference>
<dbReference type="Proteomes" id="UP001481413">
    <property type="component" value="Unassembled WGS sequence"/>
</dbReference>
<feature type="region of interest" description="Disordered" evidence="1">
    <location>
        <begin position="314"/>
        <end position="344"/>
    </location>
</feature>
<name>A0ABP9ZZW8_9GAMM</name>
<organism evidence="3 4">
    <name type="scientific">Thalassolituus maritimus</name>
    <dbReference type="NCBI Taxonomy" id="484498"/>
    <lineage>
        <taxon>Bacteria</taxon>
        <taxon>Pseudomonadati</taxon>
        <taxon>Pseudomonadota</taxon>
        <taxon>Gammaproteobacteria</taxon>
        <taxon>Oceanospirillales</taxon>
        <taxon>Oceanospirillaceae</taxon>
        <taxon>Thalassolituus</taxon>
    </lineage>
</organism>
<feature type="signal peptide" evidence="2">
    <location>
        <begin position="1"/>
        <end position="21"/>
    </location>
</feature>
<keyword evidence="4" id="KW-1185">Reference proteome</keyword>
<proteinExistence type="predicted"/>